<name>A0ABS6G384_9FIRM</name>
<reference evidence="2 3" key="1">
    <citation type="submission" date="2021-06" db="EMBL/GenBank/DDBJ databases">
        <authorList>
            <person name="Sun Q."/>
            <person name="Li D."/>
        </authorList>
    </citation>
    <scope>NUCLEOTIDE SEQUENCE [LARGE SCALE GENOMIC DNA]</scope>
    <source>
        <strain evidence="2 3">MSJ-5</strain>
    </source>
</reference>
<gene>
    <name evidence="2" type="ORF">KQI88_05530</name>
</gene>
<proteinExistence type="predicted"/>
<organism evidence="2 3">
    <name type="scientific">Alkaliphilus flagellatus</name>
    <dbReference type="NCBI Taxonomy" id="2841507"/>
    <lineage>
        <taxon>Bacteria</taxon>
        <taxon>Bacillati</taxon>
        <taxon>Bacillota</taxon>
        <taxon>Clostridia</taxon>
        <taxon>Peptostreptococcales</taxon>
        <taxon>Natronincolaceae</taxon>
        <taxon>Alkaliphilus</taxon>
    </lineage>
</organism>
<comment type="caution">
    <text evidence="2">The sequence shown here is derived from an EMBL/GenBank/DDBJ whole genome shotgun (WGS) entry which is preliminary data.</text>
</comment>
<dbReference type="RefSeq" id="WP_216415363.1">
    <property type="nucleotide sequence ID" value="NZ_JAHLQK010000002.1"/>
</dbReference>
<dbReference type="PANTHER" id="PTHR43415">
    <property type="entry name" value="SPERMIDINE N(1)-ACETYLTRANSFERASE"/>
    <property type="match status" value="1"/>
</dbReference>
<evidence type="ECO:0000259" key="1">
    <source>
        <dbReference type="PROSITE" id="PS51186"/>
    </source>
</evidence>
<keyword evidence="3" id="KW-1185">Reference proteome</keyword>
<dbReference type="InterPro" id="IPR000182">
    <property type="entry name" value="GNAT_dom"/>
</dbReference>
<dbReference type="Proteomes" id="UP000779508">
    <property type="component" value="Unassembled WGS sequence"/>
</dbReference>
<feature type="domain" description="N-acetyltransferase" evidence="1">
    <location>
        <begin position="7"/>
        <end position="176"/>
    </location>
</feature>
<protein>
    <submittedName>
        <fullName evidence="2">GNAT family N-acetyltransferase</fullName>
    </submittedName>
</protein>
<accession>A0ABS6G384</accession>
<sequence length="189" mass="22197">MILGKNTIIRPAELGDEEYLYKWWNDGEMMSHATLAFGTLQSKEAIRKSIIESIEDSSIYPKRKRFIICKKDTLEPIGEVNYGDWNERNQKCEFGIKICETSEQGKGYGKDALYHFIDFMFRFLNLNKIELTSIIDNIRAHNLYKKLGFKEIGIVREGYFDSRTGVFTDVMYMDLLKKEWLEIKSSIEF</sequence>
<dbReference type="Pfam" id="PF13302">
    <property type="entry name" value="Acetyltransf_3"/>
    <property type="match status" value="1"/>
</dbReference>
<dbReference type="EMBL" id="JAHLQK010000002">
    <property type="protein sequence ID" value="MBU5675870.1"/>
    <property type="molecule type" value="Genomic_DNA"/>
</dbReference>
<evidence type="ECO:0000313" key="2">
    <source>
        <dbReference type="EMBL" id="MBU5675870.1"/>
    </source>
</evidence>
<dbReference type="PROSITE" id="PS51186">
    <property type="entry name" value="GNAT"/>
    <property type="match status" value="1"/>
</dbReference>
<evidence type="ECO:0000313" key="3">
    <source>
        <dbReference type="Proteomes" id="UP000779508"/>
    </source>
</evidence>
<dbReference type="PANTHER" id="PTHR43415:SF3">
    <property type="entry name" value="GNAT-FAMILY ACETYLTRANSFERASE"/>
    <property type="match status" value="1"/>
</dbReference>